<proteinExistence type="predicted"/>
<dbReference type="PANTHER" id="PTHR31099:SF41">
    <property type="entry name" value="TRANSPOSASE (PUTATIVE), GYPSY TYPE-RELATED"/>
    <property type="match status" value="1"/>
</dbReference>
<dbReference type="EMBL" id="BQNB010016537">
    <property type="protein sequence ID" value="GJT52889.1"/>
    <property type="molecule type" value="Genomic_DNA"/>
</dbReference>
<feature type="domain" description="Transposase (putative) gypsy type" evidence="3">
    <location>
        <begin position="213"/>
        <end position="277"/>
    </location>
</feature>
<name>A0ABQ5EPY0_9ASTR</name>
<organism evidence="4 5">
    <name type="scientific">Tanacetum coccineum</name>
    <dbReference type="NCBI Taxonomy" id="301880"/>
    <lineage>
        <taxon>Eukaryota</taxon>
        <taxon>Viridiplantae</taxon>
        <taxon>Streptophyta</taxon>
        <taxon>Embryophyta</taxon>
        <taxon>Tracheophyta</taxon>
        <taxon>Spermatophyta</taxon>
        <taxon>Magnoliopsida</taxon>
        <taxon>eudicotyledons</taxon>
        <taxon>Gunneridae</taxon>
        <taxon>Pentapetalae</taxon>
        <taxon>asterids</taxon>
        <taxon>campanulids</taxon>
        <taxon>Asterales</taxon>
        <taxon>Asteraceae</taxon>
        <taxon>Asteroideae</taxon>
        <taxon>Anthemideae</taxon>
        <taxon>Anthemidinae</taxon>
        <taxon>Tanacetum</taxon>
    </lineage>
</organism>
<accession>A0ABQ5EPY0</accession>
<evidence type="ECO:0000259" key="3">
    <source>
        <dbReference type="Pfam" id="PF04195"/>
    </source>
</evidence>
<reference evidence="4" key="1">
    <citation type="journal article" date="2022" name="Int. J. Mol. Sci.">
        <title>Draft Genome of Tanacetum Coccineum: Genomic Comparison of Closely Related Tanacetum-Family Plants.</title>
        <authorList>
            <person name="Yamashiro T."/>
            <person name="Shiraishi A."/>
            <person name="Nakayama K."/>
            <person name="Satake H."/>
        </authorList>
    </citation>
    <scope>NUCLEOTIDE SEQUENCE</scope>
</reference>
<comment type="caution">
    <text evidence="4">The sequence shown here is derived from an EMBL/GenBank/DDBJ whole genome shotgun (WGS) entry which is preliminary data.</text>
</comment>
<evidence type="ECO:0000313" key="4">
    <source>
        <dbReference type="EMBL" id="GJT52889.1"/>
    </source>
</evidence>
<dbReference type="InterPro" id="IPR007321">
    <property type="entry name" value="Transposase_28"/>
</dbReference>
<dbReference type="Pfam" id="PF04195">
    <property type="entry name" value="Transposase_28"/>
    <property type="match status" value="1"/>
</dbReference>
<evidence type="ECO:0000313" key="5">
    <source>
        <dbReference type="Proteomes" id="UP001151760"/>
    </source>
</evidence>
<dbReference type="Proteomes" id="UP001151760">
    <property type="component" value="Unassembled WGS sequence"/>
</dbReference>
<evidence type="ECO:0000256" key="2">
    <source>
        <dbReference type="SAM" id="MobiDB-lite"/>
    </source>
</evidence>
<dbReference type="PANTHER" id="PTHR31099">
    <property type="entry name" value="OS06G0165300 PROTEIN"/>
    <property type="match status" value="1"/>
</dbReference>
<sequence>MNMTLQSSIKDKILAAQKEASDESVGLQRGLDEIIKLRSNEALCRNEMGQGLAHRPVIVGVSRDLRGDSWGCVPRSLFWREDLDRDGERGFDYLTFALVSSKAHREGVGLRVADSHTGNHPEGGFTPLKTIRRLLVVIGRRSHSGFEGEAFKPGYEVMSAKDTIAVQRCGLSAKELNEFLSSYPIPLEYDVILPTSTQTIFDAPPGYVGLYTHSFSLANLELPLTDFFCEVLQYFKVHISRLNPFGCAKLTTFIIMCKAYGCEPSVDLFRGFFNLCRAGSWLTFQKEMDFRIIIYTENDDDFAFLPKEPSLGFGIGSPPASVNTKPLKDVEEPEVQPVEVTADSGESPKAGMFVVHPRSVVVRIKERKCKTGGGSSRPRVKRKLAFGSLSSRVVHAKTSASKDDALFLSISDDDEGLPSCFELKDANVCHLKIYAITPPAWKGHLDNQMDLELLDLHDRCYTRQAVVDNAVNRRAREFLQFIERMSGEADVIKVRERSRKEECEGLRVKCEAAMAEFDQNSDVLALREKISSLTADVKEHKGNLDRMMLESQKRADYQVTLSTLESKVNSLEADKARLEAVKASLRKEVEELKQDRRDVVSKVVPYAAMELVHSDELGRLVGKLVSSAITYGRCRAYEQVVAMKEPFDLSKAKGYSSSYQKDHTQAKIDFATATFPWLDEFVADATAPIETLLSKKPPMLQKPAPSRTQMHVPSSQKATPSSAPSLNPMSPPADLVKPSA</sequence>
<feature type="compositionally biased region" description="Polar residues" evidence="2">
    <location>
        <begin position="706"/>
        <end position="728"/>
    </location>
</feature>
<reference evidence="4" key="2">
    <citation type="submission" date="2022-01" db="EMBL/GenBank/DDBJ databases">
        <authorList>
            <person name="Yamashiro T."/>
            <person name="Shiraishi A."/>
            <person name="Satake H."/>
            <person name="Nakayama K."/>
        </authorList>
    </citation>
    <scope>NUCLEOTIDE SEQUENCE</scope>
</reference>
<protein>
    <recommendedName>
        <fullName evidence="3">Transposase (putative) gypsy type domain-containing protein</fullName>
    </recommendedName>
</protein>
<gene>
    <name evidence="4" type="ORF">Tco_0979046</name>
</gene>
<keyword evidence="5" id="KW-1185">Reference proteome</keyword>
<keyword evidence="1" id="KW-0175">Coiled coil</keyword>
<feature type="coiled-coil region" evidence="1">
    <location>
        <begin position="554"/>
        <end position="602"/>
    </location>
</feature>
<evidence type="ECO:0000256" key="1">
    <source>
        <dbReference type="SAM" id="Coils"/>
    </source>
</evidence>
<feature type="region of interest" description="Disordered" evidence="2">
    <location>
        <begin position="695"/>
        <end position="740"/>
    </location>
</feature>